<dbReference type="InterPro" id="IPR036880">
    <property type="entry name" value="Kunitz_BPTI_sf"/>
</dbReference>
<evidence type="ECO:0000259" key="1">
    <source>
        <dbReference type="PROSITE" id="PS50279"/>
    </source>
</evidence>
<dbReference type="SUPFAM" id="SSF57362">
    <property type="entry name" value="BPTI-like"/>
    <property type="match status" value="1"/>
</dbReference>
<dbReference type="AlphaFoldDB" id="A0A0K8RQC9"/>
<dbReference type="Pfam" id="PF00014">
    <property type="entry name" value="Kunitz_BPTI"/>
    <property type="match status" value="1"/>
</dbReference>
<proteinExistence type="evidence at transcript level"/>
<feature type="non-terminal residue" evidence="2">
    <location>
        <position position="1"/>
    </location>
</feature>
<dbReference type="InterPro" id="IPR002223">
    <property type="entry name" value="Kunitz_BPTI"/>
</dbReference>
<dbReference type="EMBL" id="GADI01000522">
    <property type="protein sequence ID" value="JAA73286.1"/>
    <property type="molecule type" value="mRNA"/>
</dbReference>
<dbReference type="GO" id="GO:0004867">
    <property type="term" value="F:serine-type endopeptidase inhibitor activity"/>
    <property type="evidence" value="ECO:0007669"/>
    <property type="project" value="InterPro"/>
</dbReference>
<dbReference type="PROSITE" id="PS50279">
    <property type="entry name" value="BPTI_KUNITZ_2"/>
    <property type="match status" value="1"/>
</dbReference>
<accession>A0A0K8RQC9</accession>
<feature type="domain" description="BPTI/Kunitz inhibitor" evidence="1">
    <location>
        <begin position="55"/>
        <end position="103"/>
    </location>
</feature>
<protein>
    <submittedName>
        <fullName evidence="2">Putative salivary kunitz domain protein</fullName>
    </submittedName>
</protein>
<name>A0A0K8RQC9_IXORI</name>
<sequence length="106" mass="12699">LRGRHFRPFTFGGYKNFNYLSPARKMQKILQLIFVVSFVILACRASSEEEMQDRCFPPDEDPRCRANGRRYFYDEDKKRCKLFRGCWGPDEGYYSMRECRSNCQGR</sequence>
<reference evidence="2" key="1">
    <citation type="submission" date="2012-12" db="EMBL/GenBank/DDBJ databases">
        <title>Identification and characterization of a phenylalanine ammonia-lyase gene family in Isatis indigotica Fort.</title>
        <authorList>
            <person name="Liu Q."/>
            <person name="Chen J."/>
            <person name="Zhou X."/>
            <person name="Di P."/>
            <person name="Xiao Y."/>
            <person name="Xuan H."/>
            <person name="Zhang L."/>
            <person name="Chen W."/>
        </authorList>
    </citation>
    <scope>NUCLEOTIDE SEQUENCE</scope>
    <source>
        <tissue evidence="2">Salivary gland</tissue>
    </source>
</reference>
<dbReference type="Gene3D" id="4.10.410.10">
    <property type="entry name" value="Pancreatic trypsin inhibitor Kunitz domain"/>
    <property type="match status" value="1"/>
</dbReference>
<evidence type="ECO:0000313" key="2">
    <source>
        <dbReference type="EMBL" id="JAA73286.1"/>
    </source>
</evidence>
<organism evidence="2">
    <name type="scientific">Ixodes ricinus</name>
    <name type="common">Common tick</name>
    <name type="synonym">Acarus ricinus</name>
    <dbReference type="NCBI Taxonomy" id="34613"/>
    <lineage>
        <taxon>Eukaryota</taxon>
        <taxon>Metazoa</taxon>
        <taxon>Ecdysozoa</taxon>
        <taxon>Arthropoda</taxon>
        <taxon>Chelicerata</taxon>
        <taxon>Arachnida</taxon>
        <taxon>Acari</taxon>
        <taxon>Parasitiformes</taxon>
        <taxon>Ixodida</taxon>
        <taxon>Ixodoidea</taxon>
        <taxon>Ixodidae</taxon>
        <taxon>Ixodinae</taxon>
        <taxon>Ixodes</taxon>
    </lineage>
</organism>